<name>B0DCZ4_LACBS</name>
<dbReference type="STRING" id="486041.B0DCZ4"/>
<dbReference type="RefSeq" id="XP_001881915.1">
    <property type="nucleotide sequence ID" value="XM_001881880.1"/>
</dbReference>
<dbReference type="OrthoDB" id="8119704at2759"/>
<dbReference type="PANTHER" id="PTHR46118:SF4">
    <property type="entry name" value="PROTEIN ABHD11"/>
    <property type="match status" value="1"/>
</dbReference>
<gene>
    <name evidence="3" type="ORF">LACBIDRAFT_298490</name>
</gene>
<dbReference type="EMBL" id="DS547104">
    <property type="protein sequence ID" value="EDR07523.1"/>
    <property type="molecule type" value="Genomic_DNA"/>
</dbReference>
<protein>
    <submittedName>
        <fullName evidence="3">Predicted protein</fullName>
    </submittedName>
</protein>
<dbReference type="HOGENOM" id="CLU_2109450_0_0_1"/>
<proteinExistence type="inferred from homology"/>
<keyword evidence="2" id="KW-0378">Hydrolase</keyword>
<dbReference type="KEGG" id="lbc:LACBIDRAFT_298490"/>
<evidence type="ECO:0000313" key="3">
    <source>
        <dbReference type="EMBL" id="EDR07523.1"/>
    </source>
</evidence>
<evidence type="ECO:0000256" key="2">
    <source>
        <dbReference type="ARBA" id="ARBA00022801"/>
    </source>
</evidence>
<comment type="similarity">
    <text evidence="1">Belongs to the AB hydrolase superfamily.</text>
</comment>
<dbReference type="Gene3D" id="3.40.50.1820">
    <property type="entry name" value="alpha/beta hydrolase"/>
    <property type="match status" value="1"/>
</dbReference>
<dbReference type="GO" id="GO:0005739">
    <property type="term" value="C:mitochondrion"/>
    <property type="evidence" value="ECO:0007669"/>
    <property type="project" value="TreeGrafter"/>
</dbReference>
<reference evidence="3 4" key="1">
    <citation type="journal article" date="2008" name="Nature">
        <title>The genome of Laccaria bicolor provides insights into mycorrhizal symbiosis.</title>
        <authorList>
            <person name="Martin F."/>
            <person name="Aerts A."/>
            <person name="Ahren D."/>
            <person name="Brun A."/>
            <person name="Danchin E.G.J."/>
            <person name="Duchaussoy F."/>
            <person name="Gibon J."/>
            <person name="Kohler A."/>
            <person name="Lindquist E."/>
            <person name="Pereda V."/>
            <person name="Salamov A."/>
            <person name="Shapiro H.J."/>
            <person name="Wuyts J."/>
            <person name="Blaudez D."/>
            <person name="Buee M."/>
            <person name="Brokstein P."/>
            <person name="Canbaeck B."/>
            <person name="Cohen D."/>
            <person name="Courty P.E."/>
            <person name="Coutinho P.M."/>
            <person name="Delaruelle C."/>
            <person name="Detter J.C."/>
            <person name="Deveau A."/>
            <person name="DiFazio S."/>
            <person name="Duplessis S."/>
            <person name="Fraissinet-Tachet L."/>
            <person name="Lucic E."/>
            <person name="Frey-Klett P."/>
            <person name="Fourrey C."/>
            <person name="Feussner I."/>
            <person name="Gay G."/>
            <person name="Grimwood J."/>
            <person name="Hoegger P.J."/>
            <person name="Jain P."/>
            <person name="Kilaru S."/>
            <person name="Labbe J."/>
            <person name="Lin Y.C."/>
            <person name="Legue V."/>
            <person name="Le Tacon F."/>
            <person name="Marmeisse R."/>
            <person name="Melayah D."/>
            <person name="Montanini B."/>
            <person name="Muratet M."/>
            <person name="Nehls U."/>
            <person name="Niculita-Hirzel H."/>
            <person name="Oudot-Le Secq M.P."/>
            <person name="Peter M."/>
            <person name="Quesneville H."/>
            <person name="Rajashekar B."/>
            <person name="Reich M."/>
            <person name="Rouhier N."/>
            <person name="Schmutz J."/>
            <person name="Yin T."/>
            <person name="Chalot M."/>
            <person name="Henrissat B."/>
            <person name="Kuees U."/>
            <person name="Lucas S."/>
            <person name="Van de Peer Y."/>
            <person name="Podila G.K."/>
            <person name="Polle A."/>
            <person name="Pukkila P.J."/>
            <person name="Richardson P.M."/>
            <person name="Rouze P."/>
            <person name="Sanders I.R."/>
            <person name="Stajich J.E."/>
            <person name="Tunlid A."/>
            <person name="Tuskan G."/>
            <person name="Grigoriev I.V."/>
        </authorList>
    </citation>
    <scope>NUCLEOTIDE SEQUENCE [LARGE SCALE GENOMIC DNA]</scope>
    <source>
        <strain evidence="4">S238N-H82 / ATCC MYA-4686</strain>
    </source>
</reference>
<keyword evidence="4" id="KW-1185">Reference proteome</keyword>
<dbReference type="AlphaFoldDB" id="B0DCZ4"/>
<dbReference type="GeneID" id="6077454"/>
<evidence type="ECO:0000256" key="1">
    <source>
        <dbReference type="ARBA" id="ARBA00008645"/>
    </source>
</evidence>
<dbReference type="GO" id="GO:0052689">
    <property type="term" value="F:carboxylic ester hydrolase activity"/>
    <property type="evidence" value="ECO:0007669"/>
    <property type="project" value="TreeGrafter"/>
</dbReference>
<dbReference type="PANTHER" id="PTHR46118">
    <property type="entry name" value="PROTEIN ABHD11"/>
    <property type="match status" value="1"/>
</dbReference>
<evidence type="ECO:0000313" key="4">
    <source>
        <dbReference type="Proteomes" id="UP000001194"/>
    </source>
</evidence>
<dbReference type="InterPro" id="IPR029058">
    <property type="entry name" value="AB_hydrolase_fold"/>
</dbReference>
<accession>B0DCZ4</accession>
<dbReference type="InParanoid" id="B0DCZ4"/>
<dbReference type="Proteomes" id="UP000001194">
    <property type="component" value="Unassembled WGS sequence"/>
</dbReference>
<sequence length="115" mass="12458">MTLALSNPTLISNLIISDIAPTNKPLHPEFVTYISAMQHINSLALGVIRTRADAGRALAEYEPDLSIRQFLLTNLVLPPHSAHMPSVSTGGAYTKPRFTLPLDLLSSSSPHRSSL</sequence>
<organism evidence="4">
    <name type="scientific">Laccaria bicolor (strain S238N-H82 / ATCC MYA-4686)</name>
    <name type="common">Bicoloured deceiver</name>
    <name type="synonym">Laccaria laccata var. bicolor</name>
    <dbReference type="NCBI Taxonomy" id="486041"/>
    <lineage>
        <taxon>Eukaryota</taxon>
        <taxon>Fungi</taxon>
        <taxon>Dikarya</taxon>
        <taxon>Basidiomycota</taxon>
        <taxon>Agaricomycotina</taxon>
        <taxon>Agaricomycetes</taxon>
        <taxon>Agaricomycetidae</taxon>
        <taxon>Agaricales</taxon>
        <taxon>Agaricineae</taxon>
        <taxon>Hydnangiaceae</taxon>
        <taxon>Laccaria</taxon>
    </lineage>
</organism>